<feature type="transmembrane region" description="Helical" evidence="6">
    <location>
        <begin position="12"/>
        <end position="32"/>
    </location>
</feature>
<evidence type="ECO:0000256" key="6">
    <source>
        <dbReference type="SAM" id="Phobius"/>
    </source>
</evidence>
<evidence type="ECO:0000256" key="1">
    <source>
        <dbReference type="ARBA" id="ARBA00004651"/>
    </source>
</evidence>
<evidence type="ECO:0000256" key="3">
    <source>
        <dbReference type="ARBA" id="ARBA00022692"/>
    </source>
</evidence>
<gene>
    <name evidence="7" type="ORF">CAGA_16570</name>
</gene>
<keyword evidence="8" id="KW-1185">Reference proteome</keyword>
<dbReference type="OrthoDB" id="45037at2"/>
<dbReference type="GO" id="GO:0022857">
    <property type="term" value="F:transmembrane transporter activity"/>
    <property type="evidence" value="ECO:0007669"/>
    <property type="project" value="InterPro"/>
</dbReference>
<dbReference type="PANTHER" id="PTHR47089:SF1">
    <property type="entry name" value="GUANOSINE ABC TRANSPORTER PERMEASE PROTEIN NUPP"/>
    <property type="match status" value="1"/>
</dbReference>
<feature type="transmembrane region" description="Helical" evidence="6">
    <location>
        <begin position="109"/>
        <end position="132"/>
    </location>
</feature>
<sequence length="362" mass="39122">MKRMDFGKRLVNSVLPVLLAFVIGGIVILMIGENPLDTYGILLGKSLFTVKGFLNTLHYASPLILTGLAIAVTFKANIFNMGVEGQLLLGAFFSGIVGTSLPASLNPAAAQLLCLAVGVICGVVFALVPAILKAYCHVNEMVVTLMLNYAMIKVLEFLATGVFRDYSSGYVCTPIIKENAMFPRFGNSKLTMFFFIAILVFIVMYVVMNKSKLGYEITAIGKNPEFAEATGMKVHKKIMIMMIISGALSGLAGAGYMMSEQFKYTLSFSGNPGLGWDGMLIALLGGHSPVGILVAAIFYSALKTGADHINLYSTVPKEIVSVIQGLIILFLAVKFVDEHTNIREKLFRKKTGKPETAISEEA</sequence>
<evidence type="ECO:0000256" key="2">
    <source>
        <dbReference type="ARBA" id="ARBA00022475"/>
    </source>
</evidence>
<name>A0A4Z0YEL2_9FIRM</name>
<evidence type="ECO:0000256" key="4">
    <source>
        <dbReference type="ARBA" id="ARBA00022989"/>
    </source>
</evidence>
<protein>
    <submittedName>
        <fullName evidence="7">Beta-methylgalactoside transporter inner membrane component</fullName>
    </submittedName>
</protein>
<dbReference type="GO" id="GO:0005886">
    <property type="term" value="C:plasma membrane"/>
    <property type="evidence" value="ECO:0007669"/>
    <property type="project" value="UniProtKB-SubCell"/>
</dbReference>
<dbReference type="CDD" id="cd06580">
    <property type="entry name" value="TM_PBP1_transp_TpRbsC_like"/>
    <property type="match status" value="1"/>
</dbReference>
<evidence type="ECO:0000313" key="7">
    <source>
        <dbReference type="EMBL" id="TGJ76196.1"/>
    </source>
</evidence>
<proteinExistence type="predicted"/>
<comment type="caution">
    <text evidence="7">The sequence shown here is derived from an EMBL/GenBank/DDBJ whole genome shotgun (WGS) entry which is preliminary data.</text>
</comment>
<dbReference type="RefSeq" id="WP_135659701.1">
    <property type="nucleotide sequence ID" value="NZ_JAJUFJ010000003.1"/>
</dbReference>
<dbReference type="AlphaFoldDB" id="A0A4Z0YEL2"/>
<reference evidence="7 8" key="1">
    <citation type="submission" date="2019-04" db="EMBL/GenBank/DDBJ databases">
        <authorList>
            <person name="Poehlein A."/>
            <person name="Bengelsdorf F.R."/>
            <person name="Duerre P."/>
            <person name="Daniel R."/>
        </authorList>
    </citation>
    <scope>NUCLEOTIDE SEQUENCE [LARGE SCALE GENOMIC DNA]</scope>
    <source>
        <strain evidence="7 8">BS-1</strain>
    </source>
</reference>
<keyword evidence="3 6" id="KW-0812">Transmembrane</keyword>
<feature type="transmembrane region" description="Helical" evidence="6">
    <location>
        <begin position="238"/>
        <end position="258"/>
    </location>
</feature>
<organism evidence="7 8">
    <name type="scientific">Caproiciproducens galactitolivorans</name>
    <dbReference type="NCBI Taxonomy" id="642589"/>
    <lineage>
        <taxon>Bacteria</taxon>
        <taxon>Bacillati</taxon>
        <taxon>Bacillota</taxon>
        <taxon>Clostridia</taxon>
        <taxon>Eubacteriales</taxon>
        <taxon>Acutalibacteraceae</taxon>
        <taxon>Caproiciproducens</taxon>
    </lineage>
</organism>
<dbReference type="Proteomes" id="UP000297714">
    <property type="component" value="Unassembled WGS sequence"/>
</dbReference>
<dbReference type="EMBL" id="SRMQ01000007">
    <property type="protein sequence ID" value="TGJ76196.1"/>
    <property type="molecule type" value="Genomic_DNA"/>
</dbReference>
<accession>A0A4Z0YEL2</accession>
<evidence type="ECO:0000313" key="8">
    <source>
        <dbReference type="Proteomes" id="UP000297714"/>
    </source>
</evidence>
<dbReference type="InterPro" id="IPR001851">
    <property type="entry name" value="ABC_transp_permease"/>
</dbReference>
<comment type="subcellular location">
    <subcellularLocation>
        <location evidence="1">Cell membrane</location>
        <topology evidence="1">Multi-pass membrane protein</topology>
    </subcellularLocation>
</comment>
<feature type="transmembrane region" description="Helical" evidence="6">
    <location>
        <begin position="86"/>
        <end position="103"/>
    </location>
</feature>
<feature type="transmembrane region" description="Helical" evidence="6">
    <location>
        <begin position="52"/>
        <end position="74"/>
    </location>
</feature>
<keyword evidence="2" id="KW-1003">Cell membrane</keyword>
<keyword evidence="4 6" id="KW-1133">Transmembrane helix</keyword>
<feature type="transmembrane region" description="Helical" evidence="6">
    <location>
        <begin position="279"/>
        <end position="299"/>
    </location>
</feature>
<keyword evidence="5 6" id="KW-0472">Membrane</keyword>
<dbReference type="PANTHER" id="PTHR47089">
    <property type="entry name" value="ABC TRANSPORTER, PERMEASE PROTEIN"/>
    <property type="match status" value="1"/>
</dbReference>
<dbReference type="Pfam" id="PF02653">
    <property type="entry name" value="BPD_transp_2"/>
    <property type="match status" value="1"/>
</dbReference>
<evidence type="ECO:0000256" key="5">
    <source>
        <dbReference type="ARBA" id="ARBA00023136"/>
    </source>
</evidence>
<feature type="transmembrane region" description="Helical" evidence="6">
    <location>
        <begin position="190"/>
        <end position="208"/>
    </location>
</feature>